<dbReference type="GO" id="GO:0005737">
    <property type="term" value="C:cytoplasm"/>
    <property type="evidence" value="ECO:0007669"/>
    <property type="project" value="UniProtKB-SubCell"/>
</dbReference>
<comment type="subcellular location">
    <subcellularLocation>
        <location evidence="5 6">Cytoplasm</location>
    </subcellularLocation>
</comment>
<comment type="function">
    <text evidence="5">Bidirectionally degrades single-stranded DNA into large acid-insoluble oligonucleotides, which are then degraded further into small acid-soluble oligonucleotides.</text>
</comment>
<keyword evidence="4 5" id="KW-0269">Exonuclease</keyword>
<dbReference type="InterPro" id="IPR003753">
    <property type="entry name" value="Exonuc_VII_L"/>
</dbReference>
<proteinExistence type="inferred from homology"/>
<evidence type="ECO:0000313" key="10">
    <source>
        <dbReference type="Proteomes" id="UP000824028"/>
    </source>
</evidence>
<gene>
    <name evidence="5" type="primary">xseA</name>
    <name evidence="9" type="ORF">H9814_05085</name>
</gene>
<dbReference type="Pfam" id="PF02601">
    <property type="entry name" value="Exonuc_VII_L"/>
    <property type="match status" value="1"/>
</dbReference>
<dbReference type="EC" id="3.1.11.6" evidence="5"/>
<evidence type="ECO:0000256" key="6">
    <source>
        <dbReference type="RuleBase" id="RU004355"/>
    </source>
</evidence>
<accession>A0A9D2E8F1</accession>
<dbReference type="NCBIfam" id="TIGR00237">
    <property type="entry name" value="xseA"/>
    <property type="match status" value="1"/>
</dbReference>
<dbReference type="PANTHER" id="PTHR30008">
    <property type="entry name" value="EXODEOXYRIBONUCLEASE 7 LARGE SUBUNIT"/>
    <property type="match status" value="1"/>
</dbReference>
<dbReference type="GO" id="GO:0003676">
    <property type="term" value="F:nucleic acid binding"/>
    <property type="evidence" value="ECO:0007669"/>
    <property type="project" value="InterPro"/>
</dbReference>
<protein>
    <recommendedName>
        <fullName evidence="5">Exodeoxyribonuclease 7 large subunit</fullName>
        <ecNumber evidence="5">3.1.11.6</ecNumber>
    </recommendedName>
    <alternativeName>
        <fullName evidence="5">Exodeoxyribonuclease VII large subunit</fullName>
        <shortName evidence="5">Exonuclease VII large subunit</shortName>
    </alternativeName>
</protein>
<organism evidence="9 10">
    <name type="scientific">Candidatus Bacteroides merdigallinarum</name>
    <dbReference type="NCBI Taxonomy" id="2838473"/>
    <lineage>
        <taxon>Bacteria</taxon>
        <taxon>Pseudomonadati</taxon>
        <taxon>Bacteroidota</taxon>
        <taxon>Bacteroidia</taxon>
        <taxon>Bacteroidales</taxon>
        <taxon>Bacteroidaceae</taxon>
        <taxon>Bacteroides</taxon>
    </lineage>
</organism>
<keyword evidence="2 5" id="KW-0540">Nuclease</keyword>
<dbReference type="GO" id="GO:0008855">
    <property type="term" value="F:exodeoxyribonuclease VII activity"/>
    <property type="evidence" value="ECO:0007669"/>
    <property type="project" value="UniProtKB-UniRule"/>
</dbReference>
<evidence type="ECO:0000256" key="3">
    <source>
        <dbReference type="ARBA" id="ARBA00022801"/>
    </source>
</evidence>
<sequence>MEALSLYELNALVRRALEREVSATYWVQAELSDVRVNASGHCYVEFVQKAPRGNALLAKARGTIWANVFRMLRPYFEDATGQAFVPGIKVLVCVSVSFHELYGYSLTVHDIDPAYTLGDLAQRRREILRQLEEEGVLTLNKELPMPMLPRRVAVISSPTAAGYGDFCHQLEHNPRGYYFRVELFAATMQGDAVEETILDALDRINARLTEFDVVVIIRGGGATSDLTGFDTYLLAAACAQFPLPIITGIGHERDDTVLDSVAHVRVKTPTAAAEYLIGCMDEAAGRLYDLAGRMQQAVQGCLAREHRRIDQLRRRIPAAAYRSLSQSRLTLEAQRRDIRQAVSRMLERRHHRLELLAQRLADASPEKQLARGYSLTLKDGRVVRDASALHEGDVIETRLHRGRAVSVVRGNPAPT</sequence>
<dbReference type="CDD" id="cd04489">
    <property type="entry name" value="ExoVII_LU_OBF"/>
    <property type="match status" value="1"/>
</dbReference>
<keyword evidence="3 5" id="KW-0378">Hydrolase</keyword>
<evidence type="ECO:0000256" key="1">
    <source>
        <dbReference type="ARBA" id="ARBA00022490"/>
    </source>
</evidence>
<evidence type="ECO:0000256" key="5">
    <source>
        <dbReference type="HAMAP-Rule" id="MF_00378"/>
    </source>
</evidence>
<name>A0A9D2E8F1_9BACE</name>
<dbReference type="PANTHER" id="PTHR30008:SF0">
    <property type="entry name" value="EXODEOXYRIBONUCLEASE 7 LARGE SUBUNIT"/>
    <property type="match status" value="1"/>
</dbReference>
<feature type="domain" description="Exonuclease VII large subunit C-terminal" evidence="7">
    <location>
        <begin position="139"/>
        <end position="333"/>
    </location>
</feature>
<dbReference type="EMBL" id="DXBX01000036">
    <property type="protein sequence ID" value="HIZ32909.1"/>
    <property type="molecule type" value="Genomic_DNA"/>
</dbReference>
<dbReference type="GO" id="GO:0006308">
    <property type="term" value="P:DNA catabolic process"/>
    <property type="evidence" value="ECO:0007669"/>
    <property type="project" value="UniProtKB-UniRule"/>
</dbReference>
<evidence type="ECO:0000256" key="4">
    <source>
        <dbReference type="ARBA" id="ARBA00022839"/>
    </source>
</evidence>
<evidence type="ECO:0000259" key="7">
    <source>
        <dbReference type="Pfam" id="PF02601"/>
    </source>
</evidence>
<dbReference type="HAMAP" id="MF_00378">
    <property type="entry name" value="Exonuc_7_L"/>
    <property type="match status" value="1"/>
</dbReference>
<reference evidence="9" key="1">
    <citation type="journal article" date="2021" name="PeerJ">
        <title>Extensive microbial diversity within the chicken gut microbiome revealed by metagenomics and culture.</title>
        <authorList>
            <person name="Gilroy R."/>
            <person name="Ravi A."/>
            <person name="Getino M."/>
            <person name="Pursley I."/>
            <person name="Horton D.L."/>
            <person name="Alikhan N.F."/>
            <person name="Baker D."/>
            <person name="Gharbi K."/>
            <person name="Hall N."/>
            <person name="Watson M."/>
            <person name="Adriaenssens E.M."/>
            <person name="Foster-Nyarko E."/>
            <person name="Jarju S."/>
            <person name="Secka A."/>
            <person name="Antonio M."/>
            <person name="Oren A."/>
            <person name="Chaudhuri R.R."/>
            <person name="La Ragione R."/>
            <person name="Hildebrand F."/>
            <person name="Pallen M.J."/>
        </authorList>
    </citation>
    <scope>NUCLEOTIDE SEQUENCE</scope>
    <source>
        <strain evidence="9">ChiHjej9B8-1298</strain>
    </source>
</reference>
<evidence type="ECO:0000313" key="9">
    <source>
        <dbReference type="EMBL" id="HIZ32909.1"/>
    </source>
</evidence>
<evidence type="ECO:0000259" key="8">
    <source>
        <dbReference type="Pfam" id="PF13742"/>
    </source>
</evidence>
<dbReference type="AlphaFoldDB" id="A0A9D2E8F1"/>
<comment type="caution">
    <text evidence="9">The sequence shown here is derived from an EMBL/GenBank/DDBJ whole genome shotgun (WGS) entry which is preliminary data.</text>
</comment>
<comment type="similarity">
    <text evidence="5 6">Belongs to the XseA family.</text>
</comment>
<evidence type="ECO:0000256" key="2">
    <source>
        <dbReference type="ARBA" id="ARBA00022722"/>
    </source>
</evidence>
<dbReference type="Proteomes" id="UP000824028">
    <property type="component" value="Unassembled WGS sequence"/>
</dbReference>
<dbReference type="GO" id="GO:0009318">
    <property type="term" value="C:exodeoxyribonuclease VII complex"/>
    <property type="evidence" value="ECO:0007669"/>
    <property type="project" value="UniProtKB-UniRule"/>
</dbReference>
<dbReference type="InterPro" id="IPR020579">
    <property type="entry name" value="Exonuc_VII_lsu_C"/>
</dbReference>
<dbReference type="InterPro" id="IPR025824">
    <property type="entry name" value="OB-fold_nuc-bd_dom"/>
</dbReference>
<comment type="subunit">
    <text evidence="5">Heterooligomer composed of large and small subunits.</text>
</comment>
<keyword evidence="1 5" id="KW-0963">Cytoplasm</keyword>
<reference evidence="9" key="2">
    <citation type="submission" date="2021-04" db="EMBL/GenBank/DDBJ databases">
        <authorList>
            <person name="Gilroy R."/>
        </authorList>
    </citation>
    <scope>NUCLEOTIDE SEQUENCE</scope>
    <source>
        <strain evidence="9">ChiHjej9B8-1298</strain>
    </source>
</reference>
<dbReference type="Pfam" id="PF13742">
    <property type="entry name" value="tRNA_anti_2"/>
    <property type="match status" value="1"/>
</dbReference>
<comment type="catalytic activity">
    <reaction evidence="5 6">
        <text>Exonucleolytic cleavage in either 5'- to 3'- or 3'- to 5'-direction to yield nucleoside 5'-phosphates.</text>
        <dbReference type="EC" id="3.1.11.6"/>
    </reaction>
</comment>
<feature type="domain" description="OB-fold nucleic acid binding" evidence="8">
    <location>
        <begin position="4"/>
        <end position="112"/>
    </location>
</feature>